<evidence type="ECO:0000313" key="1">
    <source>
        <dbReference type="EMBL" id="KAG9674216.1"/>
    </source>
</evidence>
<reference evidence="1" key="1">
    <citation type="journal article" date="2021" name="J Fungi (Basel)">
        <title>Virulence traits and population genomics of the black yeast Aureobasidium melanogenum.</title>
        <authorList>
            <person name="Cernosa A."/>
            <person name="Sun X."/>
            <person name="Gostincar C."/>
            <person name="Fang C."/>
            <person name="Gunde-Cimerman N."/>
            <person name="Song Z."/>
        </authorList>
    </citation>
    <scope>NUCLEOTIDE SEQUENCE</scope>
    <source>
        <strain evidence="1">EXF-9911</strain>
    </source>
</reference>
<dbReference type="OrthoDB" id="3924229at2759"/>
<feature type="non-terminal residue" evidence="1">
    <location>
        <position position="1"/>
    </location>
</feature>
<dbReference type="EMBL" id="JAHFXF010001164">
    <property type="protein sequence ID" value="KAG9674216.1"/>
    <property type="molecule type" value="Genomic_DNA"/>
</dbReference>
<protein>
    <submittedName>
        <fullName evidence="1">Uncharacterized protein</fullName>
    </submittedName>
</protein>
<comment type="caution">
    <text evidence="1">The sequence shown here is derived from an EMBL/GenBank/DDBJ whole genome shotgun (WGS) entry which is preliminary data.</text>
</comment>
<proteinExistence type="predicted"/>
<dbReference type="Proteomes" id="UP000779574">
    <property type="component" value="Unassembled WGS sequence"/>
</dbReference>
<sequence>MEQAIEDVFIALSNDEAQIQSPDESSKHIQMEQEEIGNEEIVNSANQLSDALGYPDITTMVTKIDKVHHRLLALGPDLSQEEIRIAKQSAQHHEDVVTELRHIIRMPILRAVRETQFIKAYVSDSTNRLTDRAVTRVLSGGSARSIALRHLLSKKNFKSTLILEVEHEITEDGRFPYTDPNTLNKKIAKSVDVALGRALRTYAQNKYEKQFRRKYEAALRKSMEGFETDLKNSGFEEEEDDDDDGGIIVEATPMSERLGHLRELINDPTEDHVYVYKPTLRYHKRAIDSMRRCLEDAALMAVKVNQYMDASVKKHVAAQLDKAIEKTKKSEGSGNAAMKELLAQPTFKSNLLKDIEQGVLKDDKFPHKKPSLLNSEIGEIVNSHLGSALLKHAQKQTEAKMLKKYNADTRKALDGLKEELKGAGLMK</sequence>
<accession>A0A9P8E2H4</accession>
<organism evidence="1 2">
    <name type="scientific">Aureobasidium melanogenum</name>
    <name type="common">Aureobasidium pullulans var. melanogenum</name>
    <dbReference type="NCBI Taxonomy" id="46634"/>
    <lineage>
        <taxon>Eukaryota</taxon>
        <taxon>Fungi</taxon>
        <taxon>Dikarya</taxon>
        <taxon>Ascomycota</taxon>
        <taxon>Pezizomycotina</taxon>
        <taxon>Dothideomycetes</taxon>
        <taxon>Dothideomycetidae</taxon>
        <taxon>Dothideales</taxon>
        <taxon>Saccotheciaceae</taxon>
        <taxon>Aureobasidium</taxon>
    </lineage>
</organism>
<dbReference type="AlphaFoldDB" id="A0A9P8E2H4"/>
<name>A0A9P8E2H4_AURME</name>
<reference evidence="1" key="2">
    <citation type="submission" date="2021-08" db="EMBL/GenBank/DDBJ databases">
        <authorList>
            <person name="Gostincar C."/>
            <person name="Sun X."/>
            <person name="Song Z."/>
            <person name="Gunde-Cimerman N."/>
        </authorList>
    </citation>
    <scope>NUCLEOTIDE SEQUENCE</scope>
    <source>
        <strain evidence="1">EXF-9911</strain>
    </source>
</reference>
<evidence type="ECO:0000313" key="2">
    <source>
        <dbReference type="Proteomes" id="UP000779574"/>
    </source>
</evidence>
<gene>
    <name evidence="1" type="ORF">KCU76_g16350</name>
</gene>